<organism evidence="2 3">
    <name type="scientific">Paenibacillus polymyxa (strain SC2)</name>
    <name type="common">Bacillus polymyxa</name>
    <dbReference type="NCBI Taxonomy" id="886882"/>
    <lineage>
        <taxon>Bacteria</taxon>
        <taxon>Bacillati</taxon>
        <taxon>Bacillota</taxon>
        <taxon>Bacilli</taxon>
        <taxon>Bacillales</taxon>
        <taxon>Paenibacillaceae</taxon>
        <taxon>Paenibacillus</taxon>
    </lineage>
</organism>
<feature type="domain" description="DUF7666" evidence="1">
    <location>
        <begin position="1"/>
        <end position="97"/>
    </location>
</feature>
<geneLocation type="plasmid" evidence="2 3">
    <name>pSC2</name>
</geneLocation>
<evidence type="ECO:0000259" key="1">
    <source>
        <dbReference type="Pfam" id="PF24703"/>
    </source>
</evidence>
<proteinExistence type="predicted"/>
<dbReference type="Pfam" id="PF24703">
    <property type="entry name" value="DUF7666"/>
    <property type="match status" value="1"/>
</dbReference>
<reference evidence="2 3" key="1">
    <citation type="journal article" date="2011" name="J. Bacteriol.">
        <title>Complete genome sequence of Paenibacillus polymyxa SC2, a strain of plant growth-promoting Rhizobacterium with broad-spectrum antimicrobial activity.</title>
        <authorList>
            <person name="Ma M."/>
            <person name="Wang C."/>
            <person name="Ding Y."/>
            <person name="Li L."/>
            <person name="Shen D."/>
            <person name="Jiang X."/>
            <person name="Guan D."/>
            <person name="Cao F."/>
            <person name="Chen H."/>
            <person name="Feng R."/>
            <person name="Wang X."/>
            <person name="Ge Y."/>
            <person name="Yao L."/>
            <person name="Bing X."/>
            <person name="Yang X."/>
            <person name="Li J."/>
            <person name="Du B."/>
        </authorList>
    </citation>
    <scope>NUCLEOTIDE SEQUENCE [LARGE SCALE GENOMIC DNA]</scope>
    <source>
        <strain evidence="2 3">SC2</strain>
        <plasmid evidence="3">pSC2</plasmid>
    </source>
</reference>
<dbReference type="Proteomes" id="UP000006868">
    <property type="component" value="Plasmid pSC2"/>
</dbReference>
<dbReference type="AlphaFoldDB" id="E3EKB5"/>
<dbReference type="EMBL" id="CP002214">
    <property type="protein sequence ID" value="ADO59442.1"/>
    <property type="molecule type" value="Genomic_DNA"/>
</dbReference>
<name>E3EKB5_PAEPS</name>
<dbReference type="InterPro" id="IPR056083">
    <property type="entry name" value="DUF7666"/>
</dbReference>
<accession>E3EKB5</accession>
<dbReference type="eggNOG" id="COG5164">
    <property type="taxonomic scope" value="Bacteria"/>
</dbReference>
<dbReference type="KEGG" id="ppm:PPSC2_27850"/>
<protein>
    <recommendedName>
        <fullName evidence="1">DUF7666 domain-containing protein</fullName>
    </recommendedName>
</protein>
<evidence type="ECO:0000313" key="2">
    <source>
        <dbReference type="EMBL" id="ADO59442.1"/>
    </source>
</evidence>
<dbReference type="RefSeq" id="WP_013385856.1">
    <property type="nucleotide sequence ID" value="NC_014628.2"/>
</dbReference>
<keyword evidence="2" id="KW-0614">Plasmid</keyword>
<sequence length="326" mass="35332">MKGYKAFEKGMVCLGFQYEVGKTFEHKDRIVPCSMGFHFCENPLDVLNHYPLVDVSGDLSEFAEVEALGETKTVGNKSVTNQLRIGEKLDLPGLIKASFEFLWGKCAKKEKVDSEEESRLETQEDYSQWAASGDYSHLAASGFYSHLSASGDDSRLAASGHYSQLVTTGCDSYLTASGDDSRLAALGDDSQLATSGDYSRLLASGDNNRLASSGYGTQFAASGNNAQLAASGDNSRLTALGNNSMVVSSGDDNRLALNGKDSVGAAMGIESRIRGKVGNWITLAEWKHDGEHFVPICVKSAQIDGKKIKQDTWYELKNGRFTEVRN</sequence>
<dbReference type="PATRIC" id="fig|886882.15.peg.5902"/>
<dbReference type="HOGENOM" id="CLU_753905_0_0_9"/>
<gene>
    <name evidence="2" type="ORF">PPSC2_27850</name>
</gene>
<evidence type="ECO:0000313" key="3">
    <source>
        <dbReference type="Proteomes" id="UP000006868"/>
    </source>
</evidence>